<dbReference type="Proteomes" id="UP000275456">
    <property type="component" value="Unassembled WGS sequence"/>
</dbReference>
<evidence type="ECO:0000313" key="3">
    <source>
        <dbReference type="Proteomes" id="UP000275456"/>
    </source>
</evidence>
<dbReference type="Pfam" id="PF13229">
    <property type="entry name" value="Beta_helix"/>
    <property type="match status" value="1"/>
</dbReference>
<dbReference type="InterPro" id="IPR006626">
    <property type="entry name" value="PbH1"/>
</dbReference>
<proteinExistence type="predicted"/>
<dbReference type="AlphaFoldDB" id="A0A3N2AWK1"/>
<dbReference type="Gene3D" id="2.160.20.10">
    <property type="entry name" value="Single-stranded right-handed beta-helix, Pectin lyase-like"/>
    <property type="match status" value="1"/>
</dbReference>
<dbReference type="GO" id="GO:0016829">
    <property type="term" value="F:lyase activity"/>
    <property type="evidence" value="ECO:0007669"/>
    <property type="project" value="UniProtKB-KW"/>
</dbReference>
<name>A0A3N2AWK1_9MICO</name>
<dbReference type="InterPro" id="IPR039448">
    <property type="entry name" value="Beta_helix"/>
</dbReference>
<dbReference type="SMART" id="SM00710">
    <property type="entry name" value="PbH1"/>
    <property type="match status" value="4"/>
</dbReference>
<reference evidence="2 3" key="1">
    <citation type="submission" date="2018-11" db="EMBL/GenBank/DDBJ databases">
        <title>Sequencing the genomes of 1000 actinobacteria strains.</title>
        <authorList>
            <person name="Klenk H.-P."/>
        </authorList>
    </citation>
    <scope>NUCLEOTIDE SEQUENCE [LARGE SCALE GENOMIC DNA]</scope>
    <source>
        <strain evidence="2 3">DSM 9580</strain>
    </source>
</reference>
<evidence type="ECO:0000259" key="1">
    <source>
        <dbReference type="Pfam" id="PF13229"/>
    </source>
</evidence>
<dbReference type="InterPro" id="IPR011050">
    <property type="entry name" value="Pectin_lyase_fold/virulence"/>
</dbReference>
<evidence type="ECO:0000313" key="2">
    <source>
        <dbReference type="EMBL" id="ROR67401.1"/>
    </source>
</evidence>
<dbReference type="RefSeq" id="WP_211333870.1">
    <property type="nucleotide sequence ID" value="NZ_RKHJ01000001.1"/>
</dbReference>
<sequence>MPAGTSLRVHQGDLVITEPGTVIDGLDIHGFVDVRAANVTIRNSIVRGGEPGAQDSLVRSATDGASLTITDSELVATVPWATDGLRGSHIDAQRLEIRNVLDGAHFWGDGDVTLQDSWIHGILHFASDPRGGGPSHDDAIQIQSGSDYVITGNRIEGGNNAAIQLTQDAGPTSDVRISGNWLDGGACSVNLAQKDQGPLQGIAVTDNTFGRSTYNCAIIRPAAGSISTSGNVDTDGDAAVVVVRG</sequence>
<keyword evidence="3" id="KW-1185">Reference proteome</keyword>
<dbReference type="InterPro" id="IPR012334">
    <property type="entry name" value="Pectin_lyas_fold"/>
</dbReference>
<gene>
    <name evidence="2" type="ORF">EDD26_2813</name>
</gene>
<accession>A0A3N2AWK1</accession>
<keyword evidence="2" id="KW-0456">Lyase</keyword>
<comment type="caution">
    <text evidence="2">The sequence shown here is derived from an EMBL/GenBank/DDBJ whole genome shotgun (WGS) entry which is preliminary data.</text>
</comment>
<feature type="domain" description="Right handed beta helix" evidence="1">
    <location>
        <begin position="99"/>
        <end position="210"/>
    </location>
</feature>
<dbReference type="SUPFAM" id="SSF51126">
    <property type="entry name" value="Pectin lyase-like"/>
    <property type="match status" value="1"/>
</dbReference>
<organism evidence="2 3">
    <name type="scientific">Agrococcus jenensis</name>
    <dbReference type="NCBI Taxonomy" id="46353"/>
    <lineage>
        <taxon>Bacteria</taxon>
        <taxon>Bacillati</taxon>
        <taxon>Actinomycetota</taxon>
        <taxon>Actinomycetes</taxon>
        <taxon>Micrococcales</taxon>
        <taxon>Microbacteriaceae</taxon>
        <taxon>Agrococcus</taxon>
    </lineage>
</organism>
<protein>
    <submittedName>
        <fullName evidence="2">Parallel beta helix pectate lyase-like protein</fullName>
    </submittedName>
</protein>
<dbReference type="EMBL" id="RKHJ01000001">
    <property type="protein sequence ID" value="ROR67401.1"/>
    <property type="molecule type" value="Genomic_DNA"/>
</dbReference>